<gene>
    <name evidence="2" type="ORF">Hamer_G024512</name>
</gene>
<dbReference type="EMBL" id="JAHLQT010035637">
    <property type="protein sequence ID" value="KAG7158120.1"/>
    <property type="molecule type" value="Genomic_DNA"/>
</dbReference>
<evidence type="ECO:0000313" key="2">
    <source>
        <dbReference type="EMBL" id="KAG7158120.1"/>
    </source>
</evidence>
<organism evidence="2 3">
    <name type="scientific">Homarus americanus</name>
    <name type="common">American lobster</name>
    <dbReference type="NCBI Taxonomy" id="6706"/>
    <lineage>
        <taxon>Eukaryota</taxon>
        <taxon>Metazoa</taxon>
        <taxon>Ecdysozoa</taxon>
        <taxon>Arthropoda</taxon>
        <taxon>Crustacea</taxon>
        <taxon>Multicrustacea</taxon>
        <taxon>Malacostraca</taxon>
        <taxon>Eumalacostraca</taxon>
        <taxon>Eucarida</taxon>
        <taxon>Decapoda</taxon>
        <taxon>Pleocyemata</taxon>
        <taxon>Astacidea</taxon>
        <taxon>Nephropoidea</taxon>
        <taxon>Nephropidae</taxon>
        <taxon>Homarus</taxon>
    </lineage>
</organism>
<feature type="non-terminal residue" evidence="2">
    <location>
        <position position="1"/>
    </location>
</feature>
<feature type="compositionally biased region" description="Basic residues" evidence="1">
    <location>
        <begin position="79"/>
        <end position="88"/>
    </location>
</feature>
<feature type="region of interest" description="Disordered" evidence="1">
    <location>
        <begin position="111"/>
        <end position="158"/>
    </location>
</feature>
<sequence>KCQVYILRTFCSPYITILTPGPHLVLTPALHTLKMRLPGPRRLAGPQYRPDYRHIGIVSDTREDHGDGRFKPSIGTRHQCSRHRHPRQPRQSNIQGGFSFPFWGGTGEVNYEPMSWDTDPSPPHPPPHPLPPTPSSRYASQRTSVAEAKNTTSKEVEEDISFLQLEWSRRTRSSV</sequence>
<reference evidence="2" key="1">
    <citation type="journal article" date="2021" name="Sci. Adv.">
        <title>The American lobster genome reveals insights on longevity, neural, and immune adaptations.</title>
        <authorList>
            <person name="Polinski J.M."/>
            <person name="Zimin A.V."/>
            <person name="Clark K.F."/>
            <person name="Kohn A.B."/>
            <person name="Sadowski N."/>
            <person name="Timp W."/>
            <person name="Ptitsyn A."/>
            <person name="Khanna P."/>
            <person name="Romanova D.Y."/>
            <person name="Williams P."/>
            <person name="Greenwood S.J."/>
            <person name="Moroz L.L."/>
            <person name="Walt D.R."/>
            <person name="Bodnar A.G."/>
        </authorList>
    </citation>
    <scope>NUCLEOTIDE SEQUENCE</scope>
    <source>
        <strain evidence="2">GMGI-L3</strain>
    </source>
</reference>
<feature type="compositionally biased region" description="Pro residues" evidence="1">
    <location>
        <begin position="120"/>
        <end position="134"/>
    </location>
</feature>
<keyword evidence="3" id="KW-1185">Reference proteome</keyword>
<evidence type="ECO:0000256" key="1">
    <source>
        <dbReference type="SAM" id="MobiDB-lite"/>
    </source>
</evidence>
<feature type="region of interest" description="Disordered" evidence="1">
    <location>
        <begin position="61"/>
        <end position="98"/>
    </location>
</feature>
<dbReference type="AlphaFoldDB" id="A0A8J5MNU2"/>
<proteinExistence type="predicted"/>
<evidence type="ECO:0000313" key="3">
    <source>
        <dbReference type="Proteomes" id="UP000747542"/>
    </source>
</evidence>
<protein>
    <submittedName>
        <fullName evidence="2">Cuticle protein</fullName>
    </submittedName>
</protein>
<name>A0A8J5MNU2_HOMAM</name>
<comment type="caution">
    <text evidence="2">The sequence shown here is derived from an EMBL/GenBank/DDBJ whole genome shotgun (WGS) entry which is preliminary data.</text>
</comment>
<feature type="non-terminal residue" evidence="2">
    <location>
        <position position="175"/>
    </location>
</feature>
<accession>A0A8J5MNU2</accession>
<feature type="compositionally biased region" description="Basic and acidic residues" evidence="1">
    <location>
        <begin position="61"/>
        <end position="70"/>
    </location>
</feature>
<dbReference type="Proteomes" id="UP000747542">
    <property type="component" value="Unassembled WGS sequence"/>
</dbReference>
<feature type="compositionally biased region" description="Polar residues" evidence="1">
    <location>
        <begin position="136"/>
        <end position="153"/>
    </location>
</feature>